<reference evidence="5 6" key="1">
    <citation type="submission" date="2023-09" db="EMBL/GenBank/DDBJ databases">
        <title>Microbacterium fusihabitans sp. nov., Microbacterium phycihabitans sp. nov., and Microbacterium cervinum sp. nov., isolated from dried seaweeds of beach.</title>
        <authorList>
            <person name="Lee S.D."/>
        </authorList>
    </citation>
    <scope>NUCLEOTIDE SEQUENCE [LARGE SCALE GENOMIC DNA]</scope>
    <source>
        <strain evidence="5 6">KSW2-29</strain>
    </source>
</reference>
<keyword evidence="2 4" id="KW-0810">Translation regulation</keyword>
<comment type="similarity">
    <text evidence="4">Belongs to the CsrA/RsmA family.</text>
</comment>
<protein>
    <recommendedName>
        <fullName evidence="4">Translational regulator CsrA</fullName>
    </recommendedName>
</protein>
<dbReference type="PANTHER" id="PTHR34984:SF1">
    <property type="entry name" value="CARBON STORAGE REGULATOR"/>
    <property type="match status" value="1"/>
</dbReference>
<comment type="subcellular location">
    <subcellularLocation>
        <location evidence="4">Cytoplasm</location>
    </subcellularLocation>
</comment>
<keyword evidence="6" id="KW-1185">Reference proteome</keyword>
<dbReference type="InterPro" id="IPR036107">
    <property type="entry name" value="CsrA_sf"/>
</dbReference>
<name>A0ABU3SHR1_9MICO</name>
<dbReference type="SUPFAM" id="SSF117130">
    <property type="entry name" value="CsrA-like"/>
    <property type="match status" value="1"/>
</dbReference>
<dbReference type="NCBIfam" id="NF002469">
    <property type="entry name" value="PRK01712.1"/>
    <property type="match status" value="1"/>
</dbReference>
<evidence type="ECO:0000256" key="3">
    <source>
        <dbReference type="ARBA" id="ARBA00022884"/>
    </source>
</evidence>
<evidence type="ECO:0000256" key="1">
    <source>
        <dbReference type="ARBA" id="ARBA00022490"/>
    </source>
</evidence>
<dbReference type="InterPro" id="IPR003751">
    <property type="entry name" value="CsrA"/>
</dbReference>
<dbReference type="PANTHER" id="PTHR34984">
    <property type="entry name" value="CARBON STORAGE REGULATOR"/>
    <property type="match status" value="1"/>
</dbReference>
<comment type="caution">
    <text evidence="5">The sequence shown here is derived from an EMBL/GenBank/DDBJ whole genome shotgun (WGS) entry which is preliminary data.</text>
</comment>
<evidence type="ECO:0000313" key="6">
    <source>
        <dbReference type="Proteomes" id="UP001261125"/>
    </source>
</evidence>
<keyword evidence="1 4" id="KW-0963">Cytoplasm</keyword>
<keyword evidence="4" id="KW-0678">Repressor</keyword>
<accession>A0ABU3SHR1</accession>
<keyword evidence="3 4" id="KW-0694">RNA-binding</keyword>
<dbReference type="Pfam" id="PF02599">
    <property type="entry name" value="CsrA"/>
    <property type="match status" value="1"/>
</dbReference>
<evidence type="ECO:0000256" key="2">
    <source>
        <dbReference type="ARBA" id="ARBA00022845"/>
    </source>
</evidence>
<keyword evidence="4" id="KW-1005">Bacterial flagellum biogenesis</keyword>
<organism evidence="5 6">
    <name type="scientific">Microbacterium phycohabitans</name>
    <dbReference type="NCBI Taxonomy" id="3075993"/>
    <lineage>
        <taxon>Bacteria</taxon>
        <taxon>Bacillati</taxon>
        <taxon>Actinomycetota</taxon>
        <taxon>Actinomycetes</taxon>
        <taxon>Micrococcales</taxon>
        <taxon>Microbacteriaceae</taxon>
        <taxon>Microbacterium</taxon>
    </lineage>
</organism>
<dbReference type="Proteomes" id="UP001261125">
    <property type="component" value="Unassembled WGS sequence"/>
</dbReference>
<dbReference type="RefSeq" id="WP_298874728.1">
    <property type="nucleotide sequence ID" value="NZ_JAWDIT010000001.1"/>
</dbReference>
<dbReference type="EMBL" id="JAWDIT010000001">
    <property type="protein sequence ID" value="MDU0344323.1"/>
    <property type="molecule type" value="Genomic_DNA"/>
</dbReference>
<proteinExistence type="inferred from homology"/>
<comment type="function">
    <text evidence="4">A translational regulator that binds mRNA to regulate translation initiation and/or mRNA stability. Usually binds in the 5'-UTR at or near the Shine-Dalgarno sequence preventing ribosome-binding, thus repressing translation. Its main target seems to be the major flagellin gene, while its function is anatagonized by FliW.</text>
</comment>
<dbReference type="Gene3D" id="2.60.40.4380">
    <property type="entry name" value="Translational regulator CsrA"/>
    <property type="match status" value="1"/>
</dbReference>
<sequence>MLVLTRRPNESIMIGDDVTVTVLGVTATGVRIGIDAPRDTRIHRSEIVVAVGSENHDALTAARSDEAQGALLSALRASTPTE</sequence>
<evidence type="ECO:0000256" key="4">
    <source>
        <dbReference type="HAMAP-Rule" id="MF_00167"/>
    </source>
</evidence>
<gene>
    <name evidence="4 5" type="primary">csrA</name>
    <name evidence="5" type="ORF">RWH44_01290</name>
</gene>
<comment type="subunit">
    <text evidence="4">Homodimer; the beta-strands of each monomer intercalate to form a hydrophobic core, while the alpha-helices form wings that extend away from the core.</text>
</comment>
<dbReference type="HAMAP" id="MF_00167">
    <property type="entry name" value="CsrA"/>
    <property type="match status" value="1"/>
</dbReference>
<dbReference type="NCBIfam" id="TIGR00202">
    <property type="entry name" value="csrA"/>
    <property type="match status" value="1"/>
</dbReference>
<evidence type="ECO:0000313" key="5">
    <source>
        <dbReference type="EMBL" id="MDU0344323.1"/>
    </source>
</evidence>